<feature type="transmembrane region" description="Helical" evidence="6">
    <location>
        <begin position="174"/>
        <end position="194"/>
    </location>
</feature>
<evidence type="ECO:0000256" key="6">
    <source>
        <dbReference type="SAM" id="Phobius"/>
    </source>
</evidence>
<dbReference type="EMBL" id="BAAFGK010000004">
    <property type="protein sequence ID" value="GAB0057819.1"/>
    <property type="molecule type" value="Genomic_DNA"/>
</dbReference>
<evidence type="ECO:0000256" key="1">
    <source>
        <dbReference type="ARBA" id="ARBA00004651"/>
    </source>
</evidence>
<comment type="caution">
    <text evidence="8">The sequence shown here is derived from an EMBL/GenBank/DDBJ whole genome shotgun (WGS) entry which is preliminary data.</text>
</comment>
<gene>
    <name evidence="8" type="ORF">SIID45300_02152</name>
</gene>
<keyword evidence="5 6" id="KW-0472">Membrane</keyword>
<evidence type="ECO:0000259" key="7">
    <source>
        <dbReference type="Pfam" id="PF09335"/>
    </source>
</evidence>
<evidence type="ECO:0000256" key="5">
    <source>
        <dbReference type="ARBA" id="ARBA00023136"/>
    </source>
</evidence>
<reference evidence="8 9" key="2">
    <citation type="submission" date="2024-09" db="EMBL/GenBank/DDBJ databases">
        <title>Draft genome sequence of Candidatus Magnetaquicoccaceae bacterium FCR-1.</title>
        <authorList>
            <person name="Shimoshige H."/>
            <person name="Shimamura S."/>
            <person name="Taoka A."/>
            <person name="Kobayashi H."/>
            <person name="Maekawa T."/>
        </authorList>
    </citation>
    <scope>NUCLEOTIDE SEQUENCE [LARGE SCALE GENOMIC DNA]</scope>
    <source>
        <strain evidence="8 9">FCR-1</strain>
    </source>
</reference>
<reference evidence="8 9" key="1">
    <citation type="submission" date="2024-05" db="EMBL/GenBank/DDBJ databases">
        <authorList>
            <consortium name="Candidatus Magnetaquicoccaceae bacterium FCR-1 genome sequencing consortium"/>
            <person name="Shimoshige H."/>
            <person name="Shimamura S."/>
            <person name="Taoka A."/>
            <person name="Kobayashi H."/>
            <person name="Maekawa T."/>
        </authorList>
    </citation>
    <scope>NUCLEOTIDE SEQUENCE [LARGE SCALE GENOMIC DNA]</scope>
    <source>
        <strain evidence="8 9">FCR-1</strain>
    </source>
</reference>
<evidence type="ECO:0000256" key="4">
    <source>
        <dbReference type="ARBA" id="ARBA00022989"/>
    </source>
</evidence>
<dbReference type="InterPro" id="IPR032816">
    <property type="entry name" value="VTT_dom"/>
</dbReference>
<dbReference type="PANTHER" id="PTHR42709:SF6">
    <property type="entry name" value="UNDECAPRENYL PHOSPHATE TRANSPORTER A"/>
    <property type="match status" value="1"/>
</dbReference>
<evidence type="ECO:0000256" key="2">
    <source>
        <dbReference type="ARBA" id="ARBA00022475"/>
    </source>
</evidence>
<keyword evidence="3 6" id="KW-0812">Transmembrane</keyword>
<evidence type="ECO:0000256" key="3">
    <source>
        <dbReference type="ARBA" id="ARBA00022692"/>
    </source>
</evidence>
<keyword evidence="4 6" id="KW-1133">Transmembrane helix</keyword>
<protein>
    <recommendedName>
        <fullName evidence="7">VTT domain-containing protein</fullName>
    </recommendedName>
</protein>
<comment type="subcellular location">
    <subcellularLocation>
        <location evidence="1">Cell membrane</location>
        <topology evidence="1">Multi-pass membrane protein</topology>
    </subcellularLocation>
</comment>
<dbReference type="Pfam" id="PF09335">
    <property type="entry name" value="VTT_dom"/>
    <property type="match status" value="1"/>
</dbReference>
<feature type="domain" description="VTT" evidence="7">
    <location>
        <begin position="34"/>
        <end position="160"/>
    </location>
</feature>
<evidence type="ECO:0000313" key="8">
    <source>
        <dbReference type="EMBL" id="GAB0057819.1"/>
    </source>
</evidence>
<accession>A0ABQ0CAA0</accession>
<keyword evidence="2" id="KW-1003">Cell membrane</keyword>
<proteinExistence type="predicted"/>
<dbReference type="RefSeq" id="WP_420905508.1">
    <property type="nucleotide sequence ID" value="NZ_BAAFGK010000004.1"/>
</dbReference>
<keyword evidence="9" id="KW-1185">Reference proteome</keyword>
<organism evidence="8 9">
    <name type="scientific">Candidatus Magnetaquiglobus chichijimensis</name>
    <dbReference type="NCBI Taxonomy" id="3141448"/>
    <lineage>
        <taxon>Bacteria</taxon>
        <taxon>Pseudomonadati</taxon>
        <taxon>Pseudomonadota</taxon>
        <taxon>Magnetococcia</taxon>
        <taxon>Magnetococcales</taxon>
        <taxon>Candidatus Magnetaquicoccaceae</taxon>
        <taxon>Candidatus Magnetaquiglobus</taxon>
    </lineage>
</organism>
<evidence type="ECO:0000313" key="9">
    <source>
        <dbReference type="Proteomes" id="UP001628193"/>
    </source>
</evidence>
<feature type="transmembrane region" description="Helical" evidence="6">
    <location>
        <begin position="12"/>
        <end position="32"/>
    </location>
</feature>
<name>A0ABQ0CAA0_9PROT</name>
<feature type="transmembrane region" description="Helical" evidence="6">
    <location>
        <begin position="140"/>
        <end position="162"/>
    </location>
</feature>
<dbReference type="PANTHER" id="PTHR42709">
    <property type="entry name" value="ALKALINE PHOSPHATASE LIKE PROTEIN"/>
    <property type="match status" value="1"/>
</dbReference>
<sequence length="199" mass="22172">MGERVTSLLLEWMGQLDYFAIFVLMAMESSIFPVPSELVMIPAGYLVSTQKLTWGGSIVASSLGSIVGSLGSYYLALWLGRPFIARFGRYFLITEKHLSQTETFFAKHGEISIFTGRFLPGVRHLISMPAGVGRMRLSPFVGYTLVGATLWNIILLVLGYVIGENQAWVKQNTLWMVSIAVLFALLLIGGYVAWQRRRA</sequence>
<dbReference type="Proteomes" id="UP001628193">
    <property type="component" value="Unassembled WGS sequence"/>
</dbReference>
<feature type="transmembrane region" description="Helical" evidence="6">
    <location>
        <begin position="52"/>
        <end position="79"/>
    </location>
</feature>
<dbReference type="InterPro" id="IPR051311">
    <property type="entry name" value="DedA_domain"/>
</dbReference>